<sequence>MIEILETSWYSDRLGREMPVKRYGTKGKPCLVIPSQDGKHNDFESFGMVEACRPFIENGRLQLFCVDTIDAETWSCTWKNPRDRIFLHEKWMQYLFCEVLPFMKQATPGQLSMTMGCSMGAFHAANLFFRFPDQFDATICLSGVYDAASILGGYMDDLVYLNSPYHCLQHMPEDHPYMALYRRSHMYFCVGQGAWEDELLVDTRKLDSVLKAKGIPAFVDYWGYDVSHDWCWWQKQAAYFLGKIL</sequence>
<gene>
    <name evidence="1" type="ORF">WMO62_08705</name>
</gene>
<dbReference type="SUPFAM" id="SSF53474">
    <property type="entry name" value="alpha/beta-Hydrolases"/>
    <property type="match status" value="1"/>
</dbReference>
<reference evidence="1 2" key="1">
    <citation type="submission" date="2024-03" db="EMBL/GenBank/DDBJ databases">
        <title>Human intestinal bacterial collection.</title>
        <authorList>
            <person name="Pauvert C."/>
            <person name="Hitch T.C.A."/>
            <person name="Clavel T."/>
        </authorList>
    </citation>
    <scope>NUCLEOTIDE SEQUENCE [LARGE SCALE GENOMIC DNA]</scope>
    <source>
        <strain evidence="1 2">CLA-AA-H78B</strain>
    </source>
</reference>
<dbReference type="InterPro" id="IPR050583">
    <property type="entry name" value="Mycobacterial_A85_antigen"/>
</dbReference>
<evidence type="ECO:0000313" key="1">
    <source>
        <dbReference type="EMBL" id="MEQ2578918.1"/>
    </source>
</evidence>
<dbReference type="RefSeq" id="WP_349144448.1">
    <property type="nucleotide sequence ID" value="NZ_JBBMFC010000013.1"/>
</dbReference>
<accession>A0ABV1I152</accession>
<dbReference type="PANTHER" id="PTHR48098:SF3">
    <property type="entry name" value="IRON(III) ENTEROBACTIN ESTERASE"/>
    <property type="match status" value="1"/>
</dbReference>
<dbReference type="InterPro" id="IPR000801">
    <property type="entry name" value="Esterase-like"/>
</dbReference>
<evidence type="ECO:0000313" key="2">
    <source>
        <dbReference type="Proteomes" id="UP001470288"/>
    </source>
</evidence>
<protein>
    <submittedName>
        <fullName evidence="1">Alpha/beta hydrolase-fold protein</fullName>
    </submittedName>
</protein>
<organism evidence="1 2">
    <name type="scientific">Hominiventricola aquisgranensis</name>
    <dbReference type="NCBI Taxonomy" id="3133164"/>
    <lineage>
        <taxon>Bacteria</taxon>
        <taxon>Bacillati</taxon>
        <taxon>Bacillota</taxon>
        <taxon>Clostridia</taxon>
        <taxon>Lachnospirales</taxon>
        <taxon>Lachnospiraceae</taxon>
        <taxon>Hominiventricola</taxon>
    </lineage>
</organism>
<proteinExistence type="predicted"/>
<dbReference type="Pfam" id="PF00756">
    <property type="entry name" value="Esterase"/>
    <property type="match status" value="1"/>
</dbReference>
<dbReference type="PANTHER" id="PTHR48098">
    <property type="entry name" value="ENTEROCHELIN ESTERASE-RELATED"/>
    <property type="match status" value="1"/>
</dbReference>
<keyword evidence="2" id="KW-1185">Reference proteome</keyword>
<dbReference type="GO" id="GO:0016787">
    <property type="term" value="F:hydrolase activity"/>
    <property type="evidence" value="ECO:0007669"/>
    <property type="project" value="UniProtKB-KW"/>
</dbReference>
<dbReference type="Gene3D" id="3.40.50.1820">
    <property type="entry name" value="alpha/beta hydrolase"/>
    <property type="match status" value="1"/>
</dbReference>
<name>A0ABV1I152_9FIRM</name>
<keyword evidence="1" id="KW-0378">Hydrolase</keyword>
<dbReference type="Proteomes" id="UP001470288">
    <property type="component" value="Unassembled WGS sequence"/>
</dbReference>
<dbReference type="EMBL" id="JBBMFC010000013">
    <property type="protein sequence ID" value="MEQ2578918.1"/>
    <property type="molecule type" value="Genomic_DNA"/>
</dbReference>
<comment type="caution">
    <text evidence="1">The sequence shown here is derived from an EMBL/GenBank/DDBJ whole genome shotgun (WGS) entry which is preliminary data.</text>
</comment>
<dbReference type="InterPro" id="IPR029058">
    <property type="entry name" value="AB_hydrolase_fold"/>
</dbReference>